<sequence>MSDRYKFFGEIALEKRFVSADQLYEALTLQARNRVEGVIEKQLGQLLLELGYMDEDQIREVLDVLYPVTDT</sequence>
<dbReference type="SUPFAM" id="SSF160246">
    <property type="entry name" value="EspE N-terminal domain-like"/>
    <property type="match status" value="1"/>
</dbReference>
<dbReference type="InterPro" id="IPR037257">
    <property type="entry name" value="T2SS_E_N_sf"/>
</dbReference>
<reference evidence="1" key="1">
    <citation type="submission" date="2018-05" db="EMBL/GenBank/DDBJ databases">
        <authorList>
            <person name="Lanie J.A."/>
            <person name="Ng W.-L."/>
            <person name="Kazmierczak K.M."/>
            <person name="Andrzejewski T.M."/>
            <person name="Davidsen T.M."/>
            <person name="Wayne K.J."/>
            <person name="Tettelin H."/>
            <person name="Glass J.I."/>
            <person name="Rusch D."/>
            <person name="Podicherti R."/>
            <person name="Tsui H.-C.T."/>
            <person name="Winkler M.E."/>
        </authorList>
    </citation>
    <scope>NUCLEOTIDE SEQUENCE</scope>
</reference>
<dbReference type="EMBL" id="UINC01215315">
    <property type="protein sequence ID" value="SVE40945.1"/>
    <property type="molecule type" value="Genomic_DNA"/>
</dbReference>
<name>A0A383D9J2_9ZZZZ</name>
<organism evidence="1">
    <name type="scientific">marine metagenome</name>
    <dbReference type="NCBI Taxonomy" id="408172"/>
    <lineage>
        <taxon>unclassified sequences</taxon>
        <taxon>metagenomes</taxon>
        <taxon>ecological metagenomes</taxon>
    </lineage>
</organism>
<proteinExistence type="predicted"/>
<dbReference type="AlphaFoldDB" id="A0A383D9J2"/>
<protein>
    <submittedName>
        <fullName evidence="1">Uncharacterized protein</fullName>
    </submittedName>
</protein>
<evidence type="ECO:0000313" key="1">
    <source>
        <dbReference type="EMBL" id="SVE40945.1"/>
    </source>
</evidence>
<gene>
    <name evidence="1" type="ORF">METZ01_LOCUS493799</name>
</gene>
<accession>A0A383D9J2</accession>